<dbReference type="RefSeq" id="WP_087479920.1">
    <property type="nucleotide sequence ID" value="NZ_AP024883.1"/>
</dbReference>
<dbReference type="Pfam" id="PF00005">
    <property type="entry name" value="ABC_tran"/>
    <property type="match status" value="2"/>
</dbReference>
<reference evidence="6 9" key="2">
    <citation type="submission" date="2023-11" db="EMBL/GenBank/DDBJ databases">
        <title>Plant-associative lifestyle of Vibrio porteresiae and its evolutionary dynamics.</title>
        <authorList>
            <person name="Rameshkumar N."/>
            <person name="Kirti K."/>
        </authorList>
    </citation>
    <scope>NUCLEOTIDE SEQUENCE [LARGE SCALE GENOMIC DNA]</scope>
    <source>
        <strain evidence="6 9">MSSRF38</strain>
    </source>
</reference>
<evidence type="ECO:0000313" key="7">
    <source>
        <dbReference type="EMBL" id="SMR99933.1"/>
    </source>
</evidence>
<evidence type="ECO:0000313" key="6">
    <source>
        <dbReference type="EMBL" id="MDW6003278.1"/>
    </source>
</evidence>
<dbReference type="EMBL" id="JAWRCO010000001">
    <property type="protein sequence ID" value="MDW6003278.1"/>
    <property type="molecule type" value="Genomic_DNA"/>
</dbReference>
<organism evidence="7 8">
    <name type="scientific">Vibrio mangrovi</name>
    <dbReference type="NCBI Taxonomy" id="474394"/>
    <lineage>
        <taxon>Bacteria</taxon>
        <taxon>Pseudomonadati</taxon>
        <taxon>Pseudomonadota</taxon>
        <taxon>Gammaproteobacteria</taxon>
        <taxon>Vibrionales</taxon>
        <taxon>Vibrionaceae</taxon>
        <taxon>Vibrio</taxon>
    </lineage>
</organism>
<evidence type="ECO:0000313" key="9">
    <source>
        <dbReference type="Proteomes" id="UP001283366"/>
    </source>
</evidence>
<gene>
    <name evidence="7" type="primary">gsiA_3</name>
    <name evidence="6" type="ORF">SBX37_10505</name>
    <name evidence="7" type="ORF">VIM7927_01171</name>
</gene>
<dbReference type="SMART" id="SM00382">
    <property type="entry name" value="AAA"/>
    <property type="match status" value="2"/>
</dbReference>
<keyword evidence="9" id="KW-1185">Reference proteome</keyword>
<evidence type="ECO:0000256" key="3">
    <source>
        <dbReference type="ARBA" id="ARBA00022741"/>
    </source>
</evidence>
<dbReference type="Proteomes" id="UP001283366">
    <property type="component" value="Unassembled WGS sequence"/>
</dbReference>
<dbReference type="InterPro" id="IPR003593">
    <property type="entry name" value="AAA+_ATPase"/>
</dbReference>
<feature type="domain" description="ABC transporter" evidence="5">
    <location>
        <begin position="2"/>
        <end position="248"/>
    </location>
</feature>
<dbReference type="SUPFAM" id="SSF52540">
    <property type="entry name" value="P-loop containing nucleoside triphosphate hydrolases"/>
    <property type="match status" value="2"/>
</dbReference>
<dbReference type="PANTHER" id="PTHR43776:SF7">
    <property type="entry name" value="D,D-DIPEPTIDE TRANSPORT ATP-BINDING PROTEIN DDPF-RELATED"/>
    <property type="match status" value="1"/>
</dbReference>
<dbReference type="Proteomes" id="UP000196125">
    <property type="component" value="Unassembled WGS sequence"/>
</dbReference>
<accession>A0A1Y6IV65</accession>
<evidence type="ECO:0000256" key="1">
    <source>
        <dbReference type="ARBA" id="ARBA00005417"/>
    </source>
</evidence>
<feature type="domain" description="ABC transporter" evidence="5">
    <location>
        <begin position="259"/>
        <end position="499"/>
    </location>
</feature>
<dbReference type="PROSITE" id="PS50893">
    <property type="entry name" value="ABC_TRANSPORTER_2"/>
    <property type="match status" value="2"/>
</dbReference>
<dbReference type="PROSITE" id="PS00211">
    <property type="entry name" value="ABC_TRANSPORTER_1"/>
    <property type="match status" value="2"/>
</dbReference>
<sequence>MLKCRGLSFTLGEQVLLDNIHFSLPAGETLAIVGESGAGKTLLSKIMVGLAPADGQVQGEVYLENQNIASGSDQDWRALRGNVIGRVAQEPLSALNPVKRAEWMLARAIRLHQMNQRLSKSQLRTKIDNLLLQVGLLPEHKRRFPHQLSGGQRQRLLIAIAIANSPKLLIADEPSTALDEKTQRQILNLLKHLQQQLNMALVLITHDLQLVRDIAEQVLVLKQGRIVEQGSTRQIFSQPAHDYTRMLLEHDPFRQPEAVASFPVLRVKDLSVDKIISGISFELALGENLGILGESGAGKSTLAKALLRLLPATGTIEFDGQSWLQLSRKALRAQRGKMQFVFQDTAASFNPRLTIRHSLKDVYLAQFTGQTQRLESKLREAMREVGLDEALLYRYPHELSGGQRQRVMIARALILSPKLLILDEPTTALDQLNRRNIITLIQRLQAERHFSLIVISHDQGLLANLCHRSLVLSQGQQIALGKWPHLPDDCDQRSDCREDENRNRKLTSLQVV</sequence>
<dbReference type="EC" id="3.6.3.-" evidence="7"/>
<dbReference type="CDD" id="cd03257">
    <property type="entry name" value="ABC_NikE_OppD_transporters"/>
    <property type="match status" value="2"/>
</dbReference>
<evidence type="ECO:0000259" key="5">
    <source>
        <dbReference type="PROSITE" id="PS50893"/>
    </source>
</evidence>
<dbReference type="InterPro" id="IPR003439">
    <property type="entry name" value="ABC_transporter-like_ATP-bd"/>
</dbReference>
<evidence type="ECO:0000256" key="4">
    <source>
        <dbReference type="ARBA" id="ARBA00022840"/>
    </source>
</evidence>
<protein>
    <submittedName>
        <fullName evidence="6">ABC transporter ATP-binding protein</fullName>
    </submittedName>
    <submittedName>
        <fullName evidence="7">Glutathione import ATP-binding protein GsiA</fullName>
        <ecNumber evidence="7">3.6.3.-</ecNumber>
    </submittedName>
</protein>
<dbReference type="InterPro" id="IPR017871">
    <property type="entry name" value="ABC_transporter-like_CS"/>
</dbReference>
<dbReference type="GO" id="GO:0005524">
    <property type="term" value="F:ATP binding"/>
    <property type="evidence" value="ECO:0007669"/>
    <property type="project" value="UniProtKB-KW"/>
</dbReference>
<dbReference type="OrthoDB" id="9784450at2"/>
<dbReference type="EMBL" id="FXXI01000001">
    <property type="protein sequence ID" value="SMR99933.1"/>
    <property type="molecule type" value="Genomic_DNA"/>
</dbReference>
<reference evidence="7 8" key="1">
    <citation type="submission" date="2017-05" db="EMBL/GenBank/DDBJ databases">
        <authorList>
            <person name="Song R."/>
            <person name="Chenine A.L."/>
            <person name="Ruprecht R.M."/>
        </authorList>
    </citation>
    <scope>NUCLEOTIDE SEQUENCE [LARGE SCALE GENOMIC DNA]</scope>
    <source>
        <strain evidence="7 8">CECT 7927</strain>
    </source>
</reference>
<dbReference type="AlphaFoldDB" id="A0A1Y6IV65"/>
<proteinExistence type="inferred from homology"/>
<dbReference type="GO" id="GO:0055085">
    <property type="term" value="P:transmembrane transport"/>
    <property type="evidence" value="ECO:0007669"/>
    <property type="project" value="UniProtKB-ARBA"/>
</dbReference>
<dbReference type="PANTHER" id="PTHR43776">
    <property type="entry name" value="TRANSPORT ATP-BINDING PROTEIN"/>
    <property type="match status" value="1"/>
</dbReference>
<dbReference type="Gene3D" id="3.40.50.300">
    <property type="entry name" value="P-loop containing nucleotide triphosphate hydrolases"/>
    <property type="match status" value="2"/>
</dbReference>
<keyword evidence="7" id="KW-0378">Hydrolase</keyword>
<evidence type="ECO:0000256" key="2">
    <source>
        <dbReference type="ARBA" id="ARBA00022448"/>
    </source>
</evidence>
<keyword evidence="2" id="KW-0813">Transport</keyword>
<dbReference type="InterPro" id="IPR050319">
    <property type="entry name" value="ABC_transp_ATP-bind"/>
</dbReference>
<dbReference type="GO" id="GO:0016887">
    <property type="term" value="F:ATP hydrolysis activity"/>
    <property type="evidence" value="ECO:0007669"/>
    <property type="project" value="InterPro"/>
</dbReference>
<evidence type="ECO:0000313" key="8">
    <source>
        <dbReference type="Proteomes" id="UP000196125"/>
    </source>
</evidence>
<comment type="similarity">
    <text evidence="1">Belongs to the ABC transporter superfamily.</text>
</comment>
<dbReference type="InterPro" id="IPR027417">
    <property type="entry name" value="P-loop_NTPase"/>
</dbReference>
<keyword evidence="3" id="KW-0547">Nucleotide-binding</keyword>
<keyword evidence="4 7" id="KW-0067">ATP-binding</keyword>
<name>A0A1Y6IV65_9VIBR</name>